<comment type="caution">
    <text evidence="2">The sequence shown here is derived from an EMBL/GenBank/DDBJ whole genome shotgun (WGS) entry which is preliminary data.</text>
</comment>
<dbReference type="Proteomes" id="UP000249016">
    <property type="component" value="Unassembled WGS sequence"/>
</dbReference>
<dbReference type="SMART" id="SM00091">
    <property type="entry name" value="PAS"/>
    <property type="match status" value="1"/>
</dbReference>
<dbReference type="CDD" id="cd00130">
    <property type="entry name" value="PAS"/>
    <property type="match status" value="1"/>
</dbReference>
<name>A0A327NP57_9BACT</name>
<accession>A0A327NP57</accession>
<evidence type="ECO:0000259" key="1">
    <source>
        <dbReference type="PROSITE" id="PS50112"/>
    </source>
</evidence>
<dbReference type="SUPFAM" id="SSF55785">
    <property type="entry name" value="PYP-like sensor domain (PAS domain)"/>
    <property type="match status" value="2"/>
</dbReference>
<dbReference type="InterPro" id="IPR000014">
    <property type="entry name" value="PAS"/>
</dbReference>
<protein>
    <recommendedName>
        <fullName evidence="1">PAS domain-containing protein</fullName>
    </recommendedName>
</protein>
<gene>
    <name evidence="2" type="ORF">HMF3257_19480</name>
</gene>
<reference evidence="2 3" key="1">
    <citation type="submission" date="2018-06" db="EMBL/GenBank/DDBJ databases">
        <title>Spirosoma sp. HMF3257 Genome sequencing and assembly.</title>
        <authorList>
            <person name="Kang H."/>
            <person name="Cha I."/>
            <person name="Kim H."/>
            <person name="Kang J."/>
            <person name="Joh K."/>
        </authorList>
    </citation>
    <scope>NUCLEOTIDE SEQUENCE [LARGE SCALE GENOMIC DNA]</scope>
    <source>
        <strain evidence="2 3">HMF3257</strain>
    </source>
</reference>
<keyword evidence="3" id="KW-1185">Reference proteome</keyword>
<dbReference type="RefSeq" id="WP_111344597.1">
    <property type="nucleotide sequence ID" value="NZ_QLII01000001.1"/>
</dbReference>
<organism evidence="2 3">
    <name type="scientific">Spirosoma telluris</name>
    <dbReference type="NCBI Taxonomy" id="2183553"/>
    <lineage>
        <taxon>Bacteria</taxon>
        <taxon>Pseudomonadati</taxon>
        <taxon>Bacteroidota</taxon>
        <taxon>Cytophagia</taxon>
        <taxon>Cytophagales</taxon>
        <taxon>Cytophagaceae</taxon>
        <taxon>Spirosoma</taxon>
    </lineage>
</organism>
<sequence length="237" mass="26077">MGLALFQPLKEGERIVNFVCVVSNPANAALMGHRLTDMVGQTLKTLFPGTLQIGLFERLVQVAQRGIPQHYQQQAELAGMSMWGRFSLVRVGKQVLVTVTDITELKLTQARLDHKNVQLEQRVVARSKQIHNLTVLQNAILKHGGQAIISTSIDAVIQTANQACEKLLGYSPQELLGQFVQVQPGTDDSPFPVISFQSSRPATGNPATILQQTLNGESYRYLEGGLSPKWGLPFPYC</sequence>
<proteinExistence type="predicted"/>
<dbReference type="OrthoDB" id="341208at2"/>
<evidence type="ECO:0000313" key="2">
    <source>
        <dbReference type="EMBL" id="RAI75796.1"/>
    </source>
</evidence>
<evidence type="ECO:0000313" key="3">
    <source>
        <dbReference type="Proteomes" id="UP000249016"/>
    </source>
</evidence>
<dbReference type="PROSITE" id="PS50112">
    <property type="entry name" value="PAS"/>
    <property type="match status" value="1"/>
</dbReference>
<dbReference type="InterPro" id="IPR035965">
    <property type="entry name" value="PAS-like_dom_sf"/>
</dbReference>
<feature type="domain" description="PAS" evidence="1">
    <location>
        <begin position="148"/>
        <end position="178"/>
    </location>
</feature>
<dbReference type="EMBL" id="QLII01000001">
    <property type="protein sequence ID" value="RAI75796.1"/>
    <property type="molecule type" value="Genomic_DNA"/>
</dbReference>
<dbReference type="Gene3D" id="3.30.450.20">
    <property type="entry name" value="PAS domain"/>
    <property type="match status" value="2"/>
</dbReference>
<dbReference type="NCBIfam" id="TIGR00229">
    <property type="entry name" value="sensory_box"/>
    <property type="match status" value="1"/>
</dbReference>
<dbReference type="AlphaFoldDB" id="A0A327NP57"/>